<sequence>MTRPADPEQKRVCARAERDGPLGCNPRQIVELLTDDDARAIYRFLDEPTAVQEIAETLDLPLSTTYRKVEALSDAGLLTELKGQTGGDVPAHYVRALEHVSVTYDDPLRIECVENGTTLYCEPEQLNW</sequence>
<dbReference type="InterPro" id="IPR036388">
    <property type="entry name" value="WH-like_DNA-bd_sf"/>
</dbReference>
<comment type="caution">
    <text evidence="1">The sequence shown here is derived from an EMBL/GenBank/DDBJ whole genome shotgun (WGS) entry which is preliminary data.</text>
</comment>
<dbReference type="Gene3D" id="1.10.10.10">
    <property type="entry name" value="Winged helix-like DNA-binding domain superfamily/Winged helix DNA-binding domain"/>
    <property type="match status" value="1"/>
</dbReference>
<dbReference type="InterPro" id="IPR036390">
    <property type="entry name" value="WH_DNA-bd_sf"/>
</dbReference>
<name>A0A6B0VQB3_9EURY</name>
<organism evidence="1 2">
    <name type="scientific">Natronorubrum halalkaliphilum</name>
    <dbReference type="NCBI Taxonomy" id="2691917"/>
    <lineage>
        <taxon>Archaea</taxon>
        <taxon>Methanobacteriati</taxon>
        <taxon>Methanobacteriota</taxon>
        <taxon>Stenosarchaea group</taxon>
        <taxon>Halobacteria</taxon>
        <taxon>Halobacteriales</taxon>
        <taxon>Natrialbaceae</taxon>
        <taxon>Natronorubrum</taxon>
    </lineage>
</organism>
<dbReference type="RefSeq" id="WP_160066466.1">
    <property type="nucleotide sequence ID" value="NZ_WUYX01000053.1"/>
</dbReference>
<dbReference type="Pfam" id="PF12840">
    <property type="entry name" value="HTH_20"/>
    <property type="match status" value="1"/>
</dbReference>
<evidence type="ECO:0000313" key="2">
    <source>
        <dbReference type="Proteomes" id="UP000434101"/>
    </source>
</evidence>
<reference evidence="1 2" key="1">
    <citation type="submission" date="2020-01" db="EMBL/GenBank/DDBJ databases">
        <title>Natronorubrum sp. JWXQ-INN 674 isolated from Inner Mongolia Autonomous Region of China.</title>
        <authorList>
            <person name="Xue Q."/>
        </authorList>
    </citation>
    <scope>NUCLEOTIDE SEQUENCE [LARGE SCALE GENOMIC DNA]</scope>
    <source>
        <strain evidence="1 2">JWXQ-INN-674</strain>
    </source>
</reference>
<dbReference type="Proteomes" id="UP000434101">
    <property type="component" value="Unassembled WGS sequence"/>
</dbReference>
<proteinExistence type="predicted"/>
<dbReference type="SUPFAM" id="SSF46785">
    <property type="entry name" value="Winged helix' DNA-binding domain"/>
    <property type="match status" value="1"/>
</dbReference>
<keyword evidence="2" id="KW-1185">Reference proteome</keyword>
<accession>A0A6B0VQB3</accession>
<gene>
    <name evidence="1" type="ORF">GS429_16680</name>
</gene>
<dbReference type="AlphaFoldDB" id="A0A6B0VQB3"/>
<dbReference type="OrthoDB" id="311452at2157"/>
<protein>
    <submittedName>
        <fullName evidence="1">Helix-turn-helix domain-containing protein</fullName>
    </submittedName>
</protein>
<dbReference type="EMBL" id="WUYX01000053">
    <property type="protein sequence ID" value="MXV63664.1"/>
    <property type="molecule type" value="Genomic_DNA"/>
</dbReference>
<evidence type="ECO:0000313" key="1">
    <source>
        <dbReference type="EMBL" id="MXV63664.1"/>
    </source>
</evidence>